<protein>
    <submittedName>
        <fullName evidence="2">Uncharacterized protein</fullName>
    </submittedName>
</protein>
<reference evidence="3" key="1">
    <citation type="journal article" date="2013" name="Genome Announc.">
        <title>Complete genome sequence of Mycoplasma cynos strain C142.</title>
        <authorList>
            <person name="Walker C.A."/>
            <person name="Mannering S.A."/>
            <person name="Shields S."/>
            <person name="Blake D.P."/>
            <person name="Brownlie J."/>
        </authorList>
    </citation>
    <scope>NUCLEOTIDE SEQUENCE [LARGE SCALE GENOMIC DNA]</scope>
    <source>
        <strain evidence="3">C142</strain>
    </source>
</reference>
<dbReference type="STRING" id="1246955.MCYN_0597"/>
<keyword evidence="1" id="KW-1133">Transmembrane helix</keyword>
<gene>
    <name evidence="2" type="primary">MCYN0597</name>
    <name evidence="2" type="ordered locus">MCYN_0597</name>
</gene>
<keyword evidence="3" id="KW-1185">Reference proteome</keyword>
<evidence type="ECO:0000313" key="3">
    <source>
        <dbReference type="Proteomes" id="UP000010466"/>
    </source>
</evidence>
<proteinExistence type="predicted"/>
<dbReference type="KEGG" id="mcy:MCYN_0597"/>
<dbReference type="EMBL" id="HF559394">
    <property type="protein sequence ID" value="CCP24329.1"/>
    <property type="molecule type" value="Genomic_DNA"/>
</dbReference>
<evidence type="ECO:0000256" key="1">
    <source>
        <dbReference type="SAM" id="Phobius"/>
    </source>
</evidence>
<dbReference type="GeneID" id="74932166"/>
<feature type="transmembrane region" description="Helical" evidence="1">
    <location>
        <begin position="169"/>
        <end position="189"/>
    </location>
</feature>
<keyword evidence="1" id="KW-0472">Membrane</keyword>
<dbReference type="AlphaFoldDB" id="L0RUW6"/>
<dbReference type="Proteomes" id="UP000010466">
    <property type="component" value="Chromosome"/>
</dbReference>
<dbReference type="PATRIC" id="fig|1246955.3.peg.539"/>
<sequence length="279" mass="33030">MKNLLEEKEYKNWNDIDKKLIINKILTILKERNKNYIEKTFAEIFECIEKAKVYKNFDFEKIFKFLESNKINLKITISSLPKLSQSTILIFCLLKCFFKTKKVGEIKLSKFKNFLISEFLIPRQTIEASLAKIQKLGLVSIENKNIKLNKKNLVFIVKNQVNFVNKINGISLFCLIAFGLSFYQLINALKYAQKQNKKGKNTLIMIKRQNKKILSNSLFNTFSKAKLNSSRIKNNIERIIKIFSYKNYNSIFNIEYVFENKTIKKYRTFNNLLNEIRFC</sequence>
<organism evidence="2 3">
    <name type="scientific">Mycoplasmopsis cynos (strain C142)</name>
    <name type="common">Mycoplasma cynos</name>
    <dbReference type="NCBI Taxonomy" id="1246955"/>
    <lineage>
        <taxon>Bacteria</taxon>
        <taxon>Bacillati</taxon>
        <taxon>Mycoplasmatota</taxon>
        <taxon>Mycoplasmoidales</taxon>
        <taxon>Metamycoplasmataceae</taxon>
        <taxon>Mycoplasmopsis</taxon>
    </lineage>
</organism>
<dbReference type="RefSeq" id="WP_015287453.1">
    <property type="nucleotide sequence ID" value="NC_019949.1"/>
</dbReference>
<evidence type="ECO:0000313" key="2">
    <source>
        <dbReference type="EMBL" id="CCP24329.1"/>
    </source>
</evidence>
<name>L0RUW6_MYCC1</name>
<dbReference type="HOGENOM" id="CLU_996840_0_0_14"/>
<keyword evidence="1" id="KW-0812">Transmembrane</keyword>
<accession>L0RUW6</accession>